<feature type="non-terminal residue" evidence="5">
    <location>
        <position position="1"/>
    </location>
</feature>
<dbReference type="InterPro" id="IPR016102">
    <property type="entry name" value="Succinyl-CoA_synth-like"/>
</dbReference>
<dbReference type="GO" id="GO:0016874">
    <property type="term" value="F:ligase activity"/>
    <property type="evidence" value="ECO:0007669"/>
    <property type="project" value="UniProtKB-KW"/>
</dbReference>
<keyword evidence="2" id="KW-0547">Nucleotide-binding</keyword>
<protein>
    <recommendedName>
        <fullName evidence="4">Succinyl-CoA synthetase-like flavodoxin domain-containing protein</fullName>
    </recommendedName>
</protein>
<keyword evidence="1" id="KW-0436">Ligase</keyword>
<gene>
    <name evidence="5" type="ORF">S03H2_26194</name>
</gene>
<feature type="domain" description="Succinyl-CoA synthetase-like flavodoxin" evidence="4">
    <location>
        <begin position="43"/>
        <end position="121"/>
    </location>
</feature>
<reference evidence="5" key="1">
    <citation type="journal article" date="2014" name="Front. Microbiol.">
        <title>High frequency of phylogenetically diverse reductive dehalogenase-homologous genes in deep subseafloor sedimentary metagenomes.</title>
        <authorList>
            <person name="Kawai M."/>
            <person name="Futagami T."/>
            <person name="Toyoda A."/>
            <person name="Takaki Y."/>
            <person name="Nishi S."/>
            <person name="Hori S."/>
            <person name="Arai W."/>
            <person name="Tsubouchi T."/>
            <person name="Morono Y."/>
            <person name="Uchiyama I."/>
            <person name="Ito T."/>
            <person name="Fujiyama A."/>
            <person name="Inagaki F."/>
            <person name="Takami H."/>
        </authorList>
    </citation>
    <scope>NUCLEOTIDE SEQUENCE</scope>
    <source>
        <strain evidence="5">Expedition CK06-06</strain>
    </source>
</reference>
<dbReference type="PANTHER" id="PTHR43334:SF1">
    <property type="entry name" value="3-HYDROXYPROPIONATE--COA LIGASE [ADP-FORMING]"/>
    <property type="match status" value="1"/>
</dbReference>
<evidence type="ECO:0000256" key="3">
    <source>
        <dbReference type="ARBA" id="ARBA00022840"/>
    </source>
</evidence>
<evidence type="ECO:0000313" key="5">
    <source>
        <dbReference type="EMBL" id="GAH40109.1"/>
    </source>
</evidence>
<dbReference type="InterPro" id="IPR051538">
    <property type="entry name" value="Acyl-CoA_Synth/Transferase"/>
</dbReference>
<keyword evidence="3" id="KW-0067">ATP-binding</keyword>
<dbReference type="AlphaFoldDB" id="X1GET4"/>
<proteinExistence type="predicted"/>
<evidence type="ECO:0000256" key="1">
    <source>
        <dbReference type="ARBA" id="ARBA00022598"/>
    </source>
</evidence>
<accession>X1GET4</accession>
<feature type="non-terminal residue" evidence="5">
    <location>
        <position position="122"/>
    </location>
</feature>
<evidence type="ECO:0000259" key="4">
    <source>
        <dbReference type="Pfam" id="PF13607"/>
    </source>
</evidence>
<dbReference type="InterPro" id="IPR032875">
    <property type="entry name" value="Succ_CoA_lig_flav_dom"/>
</dbReference>
<dbReference type="EMBL" id="BARU01015088">
    <property type="protein sequence ID" value="GAH40109.1"/>
    <property type="molecule type" value="Genomic_DNA"/>
</dbReference>
<comment type="caution">
    <text evidence="5">The sequence shown here is derived from an EMBL/GenBank/DDBJ whole genome shotgun (WGS) entry which is preliminary data.</text>
</comment>
<organism evidence="5">
    <name type="scientific">marine sediment metagenome</name>
    <dbReference type="NCBI Taxonomy" id="412755"/>
    <lineage>
        <taxon>unclassified sequences</taxon>
        <taxon>metagenomes</taxon>
        <taxon>ecological metagenomes</taxon>
    </lineage>
</organism>
<sequence length="122" mass="13098">LESECLQIAEHFNMRLLGPNCIGLLDTHLPLDATFLPPPGPLPGEVAFISHSGAICAAVIDWARGQGFGLSRLVSLGNQVDVNETDVLAPVAADRFTRVLTLYLEAVSDGRRFVSVASQLTR</sequence>
<dbReference type="PANTHER" id="PTHR43334">
    <property type="entry name" value="ACETATE--COA LIGASE [ADP-FORMING]"/>
    <property type="match status" value="1"/>
</dbReference>
<dbReference type="Gene3D" id="3.40.50.261">
    <property type="entry name" value="Succinyl-CoA synthetase domains"/>
    <property type="match status" value="1"/>
</dbReference>
<dbReference type="GO" id="GO:0005524">
    <property type="term" value="F:ATP binding"/>
    <property type="evidence" value="ECO:0007669"/>
    <property type="project" value="UniProtKB-KW"/>
</dbReference>
<evidence type="ECO:0000256" key="2">
    <source>
        <dbReference type="ARBA" id="ARBA00022741"/>
    </source>
</evidence>
<dbReference type="Pfam" id="PF13607">
    <property type="entry name" value="Succ_CoA_lig"/>
    <property type="match status" value="1"/>
</dbReference>
<dbReference type="SUPFAM" id="SSF52210">
    <property type="entry name" value="Succinyl-CoA synthetase domains"/>
    <property type="match status" value="1"/>
</dbReference>
<name>X1GET4_9ZZZZ</name>